<accession>A0ABU5Q778</accession>
<dbReference type="EMBL" id="JAYFUM010000006">
    <property type="protein sequence ID" value="MEA5138696.1"/>
    <property type="molecule type" value="Genomic_DNA"/>
</dbReference>
<name>A0ABU5Q778_9BACT</name>
<reference evidence="1 2" key="1">
    <citation type="submission" date="2023-12" db="EMBL/GenBank/DDBJ databases">
        <title>Novel species of the genus Arcicella isolated from rivers.</title>
        <authorList>
            <person name="Lu H."/>
        </authorList>
    </citation>
    <scope>NUCLEOTIDE SEQUENCE [LARGE SCALE GENOMIC DNA]</scope>
    <source>
        <strain evidence="1 2">KCTC 23307</strain>
    </source>
</reference>
<comment type="caution">
    <text evidence="1">The sequence shown here is derived from an EMBL/GenBank/DDBJ whole genome shotgun (WGS) entry which is preliminary data.</text>
</comment>
<sequence length="45" mass="5380">MKHNYLLFFYLTRSNPFYKYVENENHFQGGILLIATLCRLISLVV</sequence>
<protein>
    <submittedName>
        <fullName evidence="1">Uncharacterized protein</fullName>
    </submittedName>
</protein>
<gene>
    <name evidence="1" type="ORF">VB248_06120</name>
</gene>
<proteinExistence type="predicted"/>
<dbReference type="Proteomes" id="UP001302949">
    <property type="component" value="Unassembled WGS sequence"/>
</dbReference>
<dbReference type="RefSeq" id="WP_323295863.1">
    <property type="nucleotide sequence ID" value="NZ_JAYFUM010000006.1"/>
</dbReference>
<keyword evidence="2" id="KW-1185">Reference proteome</keyword>
<organism evidence="1 2">
    <name type="scientific">Arcicella rigui</name>
    <dbReference type="NCBI Taxonomy" id="797020"/>
    <lineage>
        <taxon>Bacteria</taxon>
        <taxon>Pseudomonadati</taxon>
        <taxon>Bacteroidota</taxon>
        <taxon>Cytophagia</taxon>
        <taxon>Cytophagales</taxon>
        <taxon>Flectobacillaceae</taxon>
        <taxon>Arcicella</taxon>
    </lineage>
</organism>
<evidence type="ECO:0000313" key="1">
    <source>
        <dbReference type="EMBL" id="MEA5138696.1"/>
    </source>
</evidence>
<evidence type="ECO:0000313" key="2">
    <source>
        <dbReference type="Proteomes" id="UP001302949"/>
    </source>
</evidence>